<accession>A0A7W5FVB7</accession>
<reference evidence="2 3" key="1">
    <citation type="submission" date="2020-08" db="EMBL/GenBank/DDBJ databases">
        <title>Genomic Encyclopedia of Type Strains, Phase III (KMG-III): the genomes of soil and plant-associated and newly described type strains.</title>
        <authorList>
            <person name="Whitman W."/>
        </authorList>
    </citation>
    <scope>NUCLEOTIDE SEQUENCE [LARGE SCALE GENOMIC DNA]</scope>
    <source>
        <strain evidence="2 3">CECT 8897</strain>
    </source>
</reference>
<organism evidence="2 3">
    <name type="scientific">Pseudoduganella violacea</name>
    <dbReference type="NCBI Taxonomy" id="1715466"/>
    <lineage>
        <taxon>Bacteria</taxon>
        <taxon>Pseudomonadati</taxon>
        <taxon>Pseudomonadota</taxon>
        <taxon>Betaproteobacteria</taxon>
        <taxon>Burkholderiales</taxon>
        <taxon>Oxalobacteraceae</taxon>
        <taxon>Telluria group</taxon>
        <taxon>Pseudoduganella</taxon>
    </lineage>
</organism>
<feature type="region of interest" description="Disordered" evidence="1">
    <location>
        <begin position="1"/>
        <end position="20"/>
    </location>
</feature>
<comment type="caution">
    <text evidence="2">The sequence shown here is derived from an EMBL/GenBank/DDBJ whole genome shotgun (WGS) entry which is preliminary data.</text>
</comment>
<gene>
    <name evidence="2" type="ORF">FHS03_003701</name>
</gene>
<evidence type="ECO:0000313" key="3">
    <source>
        <dbReference type="Proteomes" id="UP000541535"/>
    </source>
</evidence>
<evidence type="ECO:0000256" key="1">
    <source>
        <dbReference type="SAM" id="MobiDB-lite"/>
    </source>
</evidence>
<evidence type="ECO:0000313" key="2">
    <source>
        <dbReference type="EMBL" id="MBB3120634.1"/>
    </source>
</evidence>
<keyword evidence="3" id="KW-1185">Reference proteome</keyword>
<dbReference type="EMBL" id="JACHXD010000010">
    <property type="protein sequence ID" value="MBB3120634.1"/>
    <property type="molecule type" value="Genomic_DNA"/>
</dbReference>
<protein>
    <recommendedName>
        <fullName evidence="4">DUF2863 family protein</fullName>
    </recommendedName>
</protein>
<name>A0A7W5FVB7_9BURK</name>
<proteinExistence type="predicted"/>
<sequence length="400" mass="43309">MPKNKRPAPRKSSTPPEEKEEVLSQALCALALELAEQEDGDSLGAELRDKEQDFARLLRRYLNQQKDEILYGAIEQARYEDVGAYQLLRSAIEEAAGTVQLRREGAPALEIDAFAIPVFARSQGGLKLEQCFQDDAAYDALLQSLRSGGLESPQAKLVLVRHAYDLGEAERISYGQLNAMVREAAASLTEKKMSEAPALQRSIAGWSGPAFGAGDEAVELRFLLGFALKRADDPFYAIPAGEDQADAYFASRMERYRAWTQQYAPLVRRCLAGERALELNFLYQDLFFGAVQQGQAEHAMLAMMAELAQALQGQSAAQAAAIVGPADSGGSMQLRVNLYAAPGGALLAASARPLDLGCDLEAEVEDVRDALATLGVQAVSVARRFDAQGQPEDVVALPAQ</sequence>
<evidence type="ECO:0008006" key="4">
    <source>
        <dbReference type="Google" id="ProtNLM"/>
    </source>
</evidence>
<dbReference type="AlphaFoldDB" id="A0A7W5FVB7"/>
<dbReference type="RefSeq" id="WP_183442399.1">
    <property type="nucleotide sequence ID" value="NZ_JACHXD010000010.1"/>
</dbReference>
<dbReference type="Proteomes" id="UP000541535">
    <property type="component" value="Unassembled WGS sequence"/>
</dbReference>